<comment type="caution">
    <text evidence="2">The sequence shown here is derived from an EMBL/GenBank/DDBJ whole genome shotgun (WGS) entry which is preliminary data.</text>
</comment>
<proteinExistence type="predicted"/>
<feature type="compositionally biased region" description="Low complexity" evidence="1">
    <location>
        <begin position="19"/>
        <end position="37"/>
    </location>
</feature>
<dbReference type="EMBL" id="JANPWB010000014">
    <property type="protein sequence ID" value="KAJ1096427.1"/>
    <property type="molecule type" value="Genomic_DNA"/>
</dbReference>
<sequence>MNDRNTARARGSSSAAEQAPSVSASGPNPGSASSGPAYLRGRGLRLAESGWACPPTACQAASMPPAASWSFPVPLVMRPGDQEAVLQDKR</sequence>
<evidence type="ECO:0000313" key="2">
    <source>
        <dbReference type="EMBL" id="KAJ1096427.1"/>
    </source>
</evidence>
<feature type="region of interest" description="Disordered" evidence="1">
    <location>
        <begin position="1"/>
        <end position="38"/>
    </location>
</feature>
<evidence type="ECO:0000256" key="1">
    <source>
        <dbReference type="SAM" id="MobiDB-lite"/>
    </source>
</evidence>
<protein>
    <submittedName>
        <fullName evidence="2">Uncharacterized protein</fullName>
    </submittedName>
</protein>
<evidence type="ECO:0000313" key="3">
    <source>
        <dbReference type="Proteomes" id="UP001066276"/>
    </source>
</evidence>
<keyword evidence="3" id="KW-1185">Reference proteome</keyword>
<name>A0AAV7LYZ4_PLEWA</name>
<accession>A0AAV7LYZ4</accession>
<gene>
    <name evidence="2" type="ORF">NDU88_001569</name>
</gene>
<dbReference type="Proteomes" id="UP001066276">
    <property type="component" value="Chromosome 10"/>
</dbReference>
<reference evidence="2" key="1">
    <citation type="journal article" date="2022" name="bioRxiv">
        <title>Sequencing and chromosome-scale assembly of the giantPleurodeles waltlgenome.</title>
        <authorList>
            <person name="Brown T."/>
            <person name="Elewa A."/>
            <person name="Iarovenko S."/>
            <person name="Subramanian E."/>
            <person name="Araus A.J."/>
            <person name="Petzold A."/>
            <person name="Susuki M."/>
            <person name="Suzuki K.-i.T."/>
            <person name="Hayashi T."/>
            <person name="Toyoda A."/>
            <person name="Oliveira C."/>
            <person name="Osipova E."/>
            <person name="Leigh N.D."/>
            <person name="Simon A."/>
            <person name="Yun M.H."/>
        </authorList>
    </citation>
    <scope>NUCLEOTIDE SEQUENCE</scope>
    <source>
        <strain evidence="2">20211129_DDA</strain>
        <tissue evidence="2">Liver</tissue>
    </source>
</reference>
<dbReference type="AlphaFoldDB" id="A0AAV7LYZ4"/>
<organism evidence="2 3">
    <name type="scientific">Pleurodeles waltl</name>
    <name type="common">Iberian ribbed newt</name>
    <dbReference type="NCBI Taxonomy" id="8319"/>
    <lineage>
        <taxon>Eukaryota</taxon>
        <taxon>Metazoa</taxon>
        <taxon>Chordata</taxon>
        <taxon>Craniata</taxon>
        <taxon>Vertebrata</taxon>
        <taxon>Euteleostomi</taxon>
        <taxon>Amphibia</taxon>
        <taxon>Batrachia</taxon>
        <taxon>Caudata</taxon>
        <taxon>Salamandroidea</taxon>
        <taxon>Salamandridae</taxon>
        <taxon>Pleurodelinae</taxon>
        <taxon>Pleurodeles</taxon>
    </lineage>
</organism>